<evidence type="ECO:0000313" key="4">
    <source>
        <dbReference type="Proteomes" id="UP000235672"/>
    </source>
</evidence>
<keyword evidence="1" id="KW-0040">ANK repeat</keyword>
<keyword evidence="4" id="KW-1185">Reference proteome</keyword>
<dbReference type="Gene3D" id="1.25.40.20">
    <property type="entry name" value="Ankyrin repeat-containing domain"/>
    <property type="match status" value="1"/>
</dbReference>
<evidence type="ECO:0000313" key="3">
    <source>
        <dbReference type="EMBL" id="PMD19948.1"/>
    </source>
</evidence>
<sequence length="701" mass="79521">MDPTGSLEGLQNFLDTGGDVNYSLPPLFATESRTLLQTAASIGTSDMVALLLERGASLKHLTADNKSVVDLACDAENWDSFELLKNAADDQYPHVLPKPRKLDHCRDFFPSEFFFKLRNPFGDHYRNLRLVSPKKAEDMIEDMVQRTRKLKRAGRLGDMVPYPDENNHLISPYQEAIAVASMLQEKGENIERALAFAGSWLNRCLRYHYCVETRPFSDTMWPVLPKRVVDVSQLKDGRIILVTGSPRRAPYCALSYRWQDHTVQTTKRSLAAFCREIPLSRLPTQLQDAFLIANRLDINYVWVDALCIVQKSETDPGDFDEEAPKMASVYGNATLTITFTDNVRFGSVMQEDARIRSRSFGDLDTRGWVLQEQLLSQRVLYITRSGLFWECLDNSMSETRPCGIPSPSDGFQAIDDRKLKLFMLQNNPPPHTRTMLMCLWKKNIVEEYSRRHLTRDEDRVMAVASITSRLAAPFKDECLAGIWTQDAVRLLVWHTAAPCSRPSSLVFPSWSWYSVQGPVVYRAYTPFSTAHRETRGHGLEDDMRIADVKIFNISCVQEGNGGKVYRGRVTLRGLALVAYFASGNQEALYFPRRLGAEKELIRDLKKKNPRPARHDGGDQPEFSYIVEFPFVDTVDFPGSKGYHKVLCVIMGFNKIDHAFPIALVLEKINGNDEYRRVGTVAIDTRGISTSEMGEIQTLTIV</sequence>
<dbReference type="PANTHER" id="PTHR33112">
    <property type="entry name" value="DOMAIN PROTEIN, PUTATIVE-RELATED"/>
    <property type="match status" value="1"/>
</dbReference>
<feature type="repeat" description="ANK" evidence="1">
    <location>
        <begin position="31"/>
        <end position="63"/>
    </location>
</feature>
<dbReference type="OrthoDB" id="5125733at2759"/>
<dbReference type="Pfam" id="PF06985">
    <property type="entry name" value="HET"/>
    <property type="match status" value="1"/>
</dbReference>
<dbReference type="PROSITE" id="PS50297">
    <property type="entry name" value="ANK_REP_REGION"/>
    <property type="match status" value="1"/>
</dbReference>
<proteinExistence type="predicted"/>
<dbReference type="PANTHER" id="PTHR33112:SF10">
    <property type="entry name" value="TOL"/>
    <property type="match status" value="1"/>
</dbReference>
<dbReference type="InterPro" id="IPR036770">
    <property type="entry name" value="Ankyrin_rpt-contain_sf"/>
</dbReference>
<dbReference type="Proteomes" id="UP000235672">
    <property type="component" value="Unassembled WGS sequence"/>
</dbReference>
<evidence type="ECO:0000256" key="1">
    <source>
        <dbReference type="PROSITE-ProRule" id="PRU00023"/>
    </source>
</evidence>
<dbReference type="EMBL" id="KZ613487">
    <property type="protein sequence ID" value="PMD19948.1"/>
    <property type="molecule type" value="Genomic_DNA"/>
</dbReference>
<feature type="domain" description="Heterokaryon incompatibility" evidence="2">
    <location>
        <begin position="251"/>
        <end position="342"/>
    </location>
</feature>
<dbReference type="InterPro" id="IPR002110">
    <property type="entry name" value="Ankyrin_rpt"/>
</dbReference>
<dbReference type="STRING" id="1745343.A0A2J6Q113"/>
<name>A0A2J6Q113_9HELO</name>
<gene>
    <name evidence="3" type="ORF">NA56DRAFT_660214</name>
</gene>
<organism evidence="3 4">
    <name type="scientific">Hyaloscypha hepaticicola</name>
    <dbReference type="NCBI Taxonomy" id="2082293"/>
    <lineage>
        <taxon>Eukaryota</taxon>
        <taxon>Fungi</taxon>
        <taxon>Dikarya</taxon>
        <taxon>Ascomycota</taxon>
        <taxon>Pezizomycotina</taxon>
        <taxon>Leotiomycetes</taxon>
        <taxon>Helotiales</taxon>
        <taxon>Hyaloscyphaceae</taxon>
        <taxon>Hyaloscypha</taxon>
    </lineage>
</organism>
<accession>A0A2J6Q113</accession>
<protein>
    <recommendedName>
        <fullName evidence="2">Heterokaryon incompatibility domain-containing protein</fullName>
    </recommendedName>
</protein>
<dbReference type="PROSITE" id="PS50088">
    <property type="entry name" value="ANK_REPEAT"/>
    <property type="match status" value="1"/>
</dbReference>
<dbReference type="InterPro" id="IPR010730">
    <property type="entry name" value="HET"/>
</dbReference>
<dbReference type="AlphaFoldDB" id="A0A2J6Q113"/>
<evidence type="ECO:0000259" key="2">
    <source>
        <dbReference type="Pfam" id="PF06985"/>
    </source>
</evidence>
<dbReference type="SUPFAM" id="SSF48403">
    <property type="entry name" value="Ankyrin repeat"/>
    <property type="match status" value="1"/>
</dbReference>
<reference evidence="3 4" key="1">
    <citation type="submission" date="2016-05" db="EMBL/GenBank/DDBJ databases">
        <title>A degradative enzymes factory behind the ericoid mycorrhizal symbiosis.</title>
        <authorList>
            <consortium name="DOE Joint Genome Institute"/>
            <person name="Martino E."/>
            <person name="Morin E."/>
            <person name="Grelet G."/>
            <person name="Kuo A."/>
            <person name="Kohler A."/>
            <person name="Daghino S."/>
            <person name="Barry K."/>
            <person name="Choi C."/>
            <person name="Cichocki N."/>
            <person name="Clum A."/>
            <person name="Copeland A."/>
            <person name="Hainaut M."/>
            <person name="Haridas S."/>
            <person name="Labutti K."/>
            <person name="Lindquist E."/>
            <person name="Lipzen A."/>
            <person name="Khouja H.-R."/>
            <person name="Murat C."/>
            <person name="Ohm R."/>
            <person name="Olson A."/>
            <person name="Spatafora J."/>
            <person name="Veneault-Fourrey C."/>
            <person name="Henrissat B."/>
            <person name="Grigoriev I."/>
            <person name="Martin F."/>
            <person name="Perotto S."/>
        </authorList>
    </citation>
    <scope>NUCLEOTIDE SEQUENCE [LARGE SCALE GENOMIC DNA]</scope>
    <source>
        <strain evidence="3 4">UAMH 7357</strain>
    </source>
</reference>